<protein>
    <submittedName>
        <fullName evidence="1">Uncharacterized protein</fullName>
    </submittedName>
</protein>
<dbReference type="PANTHER" id="PTHR21521:SF0">
    <property type="entry name" value="AMUN, ISOFORM A"/>
    <property type="match status" value="1"/>
</dbReference>
<reference evidence="1" key="3">
    <citation type="submission" date="2025-09" db="UniProtKB">
        <authorList>
            <consortium name="Ensembl"/>
        </authorList>
    </citation>
    <scope>IDENTIFICATION</scope>
    <source>
        <strain evidence="1">Isolate ISIS603380</strain>
    </source>
</reference>
<organism evidence="1 2">
    <name type="scientific">Loxodonta africana</name>
    <name type="common">African elephant</name>
    <dbReference type="NCBI Taxonomy" id="9785"/>
    <lineage>
        <taxon>Eukaryota</taxon>
        <taxon>Metazoa</taxon>
        <taxon>Chordata</taxon>
        <taxon>Craniata</taxon>
        <taxon>Vertebrata</taxon>
        <taxon>Euteleostomi</taxon>
        <taxon>Mammalia</taxon>
        <taxon>Eutheria</taxon>
        <taxon>Afrotheria</taxon>
        <taxon>Proboscidea</taxon>
        <taxon>Elephantidae</taxon>
        <taxon>Loxodonta</taxon>
    </lineage>
</organism>
<sequence length="228" mass="24868">IAAARGLWGCEDPSRWVVLAHHGEVVWAHAGSQGRLEALDRWYHKELLVAGSGWSSGEKHVTRDELERLLTWKVAFRPPLQQLVAANPPELVVRCSAAAFRLLPDVLTAVTELCARRSVGAATASAVLAAGAPEAADFMSHEAVARVSGLPAQQYILQHYRLYLGQMQDHAKALSQASASGPRTRQPAETALWTWAVGRKMCPGLLPDLSPGTVNIHVIRPAKRRRTQ</sequence>
<evidence type="ECO:0000313" key="2">
    <source>
        <dbReference type="Proteomes" id="UP000007646"/>
    </source>
</evidence>
<dbReference type="OMA" id="NKVDPQQ"/>
<dbReference type="GeneTree" id="ENSGT00530000064671"/>
<dbReference type="HOGENOM" id="CLU_048127_3_1_1"/>
<keyword evidence="2" id="KW-1185">Reference proteome</keyword>
<dbReference type="Ensembl" id="ENSLAFT00000030662.1">
    <property type="protein sequence ID" value="ENSLAFP00000023474.1"/>
    <property type="gene ID" value="ENSLAFG00000028304.1"/>
</dbReference>
<reference evidence="1" key="2">
    <citation type="submission" date="2025-08" db="UniProtKB">
        <authorList>
            <consortium name="Ensembl"/>
        </authorList>
    </citation>
    <scope>IDENTIFICATION</scope>
    <source>
        <strain evidence="1">Isolate ISIS603380</strain>
    </source>
</reference>
<dbReference type="STRING" id="9785.ENSLAFP00000023474"/>
<dbReference type="AlphaFoldDB" id="G3U6L6"/>
<dbReference type="InParanoid" id="G3U6L6"/>
<dbReference type="eggNOG" id="ENOG502QR55">
    <property type="taxonomic scope" value="Eukaryota"/>
</dbReference>
<reference evidence="1 2" key="1">
    <citation type="submission" date="2009-06" db="EMBL/GenBank/DDBJ databases">
        <title>The Genome Sequence of Loxodonta africana (African elephant).</title>
        <authorList>
            <person name="Di Palma F."/>
            <person name="Heiman D."/>
            <person name="Young S."/>
            <person name="Johnson J."/>
            <person name="Lander E.S."/>
            <person name="Lindblad-Toh K."/>
        </authorList>
    </citation>
    <scope>NUCLEOTIDE SEQUENCE [LARGE SCALE GENOMIC DNA]</scope>
    <source>
        <strain evidence="1 2">Isolate ISIS603380</strain>
    </source>
</reference>
<name>G3U6L6_LOXAF</name>
<accession>G3U6L6</accession>
<dbReference type="PANTHER" id="PTHR21521">
    <property type="entry name" value="AMUN, ISOFORM A"/>
    <property type="match status" value="1"/>
</dbReference>
<dbReference type="Proteomes" id="UP000007646">
    <property type="component" value="Unassembled WGS sequence"/>
</dbReference>
<evidence type="ECO:0000313" key="1">
    <source>
        <dbReference type="Ensembl" id="ENSLAFP00000023474.1"/>
    </source>
</evidence>
<proteinExistence type="predicted"/>